<reference evidence="2" key="1">
    <citation type="submission" date="2021-02" db="EMBL/GenBank/DDBJ databases">
        <authorList>
            <person name="Steward A R."/>
        </authorList>
    </citation>
    <scope>NUCLEOTIDE SEQUENCE</scope>
</reference>
<evidence type="ECO:0000313" key="2">
    <source>
        <dbReference type="EMBL" id="CAF4915843.1"/>
    </source>
</evidence>
<protein>
    <submittedName>
        <fullName evidence="2">Uncharacterized protein</fullName>
    </submittedName>
</protein>
<comment type="caution">
    <text evidence="2">The sequence shown here is derived from an EMBL/GenBank/DDBJ whole genome shotgun (WGS) entry which is preliminary data.</text>
</comment>
<gene>
    <name evidence="2" type="ORF">PMACD_LOCUS12571</name>
</gene>
<feature type="region of interest" description="Disordered" evidence="1">
    <location>
        <begin position="1"/>
        <end position="42"/>
    </location>
</feature>
<sequence>MGKTSAEHSKNYYRRKKAAKEAEKARQGLSVNKPIRKTAAERNRAKMRLQVEKSSVAEILSTPSTSSSRIRTFAPSFRLATISASTNQPDVSTLSSTRIADHNGDNLNDSFLFASTHDNRNFIFVQAEVQMTDSPVPYNQCTSENTLLADMGQNRLLHAQETIQQLAGASNVHILSTQDIAHDQERDSLNQDTIIDQELPTQDGEAVPSNYLEQFINTSIDEQIDMDIDTSLPYSNFPRLKRAHQEFKKKFLDIPFAYPCSVCNRLWFQDDLKSPSPEHIEILTQIIPNTPAKNTKLCNTCIQALNKKNIPSMSTFNGFKYPEIYLDICQL</sequence>
<dbReference type="Proteomes" id="UP000663880">
    <property type="component" value="Unassembled WGS sequence"/>
</dbReference>
<name>A0A821VZM7_9NEOP</name>
<dbReference type="EMBL" id="CAJOBZ010000049">
    <property type="protein sequence ID" value="CAF4915843.1"/>
    <property type="molecule type" value="Genomic_DNA"/>
</dbReference>
<feature type="compositionally biased region" description="Basic and acidic residues" evidence="1">
    <location>
        <begin position="1"/>
        <end position="10"/>
    </location>
</feature>
<proteinExistence type="predicted"/>
<accession>A0A821VZM7</accession>
<evidence type="ECO:0000313" key="3">
    <source>
        <dbReference type="Proteomes" id="UP000663880"/>
    </source>
</evidence>
<dbReference type="AlphaFoldDB" id="A0A821VZM7"/>
<keyword evidence="3" id="KW-1185">Reference proteome</keyword>
<evidence type="ECO:0000256" key="1">
    <source>
        <dbReference type="SAM" id="MobiDB-lite"/>
    </source>
</evidence>
<dbReference type="OrthoDB" id="7493260at2759"/>
<organism evidence="2 3">
    <name type="scientific">Pieris macdunnoughi</name>
    <dbReference type="NCBI Taxonomy" id="345717"/>
    <lineage>
        <taxon>Eukaryota</taxon>
        <taxon>Metazoa</taxon>
        <taxon>Ecdysozoa</taxon>
        <taxon>Arthropoda</taxon>
        <taxon>Hexapoda</taxon>
        <taxon>Insecta</taxon>
        <taxon>Pterygota</taxon>
        <taxon>Neoptera</taxon>
        <taxon>Endopterygota</taxon>
        <taxon>Lepidoptera</taxon>
        <taxon>Glossata</taxon>
        <taxon>Ditrysia</taxon>
        <taxon>Papilionoidea</taxon>
        <taxon>Pieridae</taxon>
        <taxon>Pierinae</taxon>
        <taxon>Pieris</taxon>
    </lineage>
</organism>